<evidence type="ECO:0008006" key="2">
    <source>
        <dbReference type="Google" id="ProtNLM"/>
    </source>
</evidence>
<name>A0A383ESJ8_9ZZZZ</name>
<gene>
    <name evidence="1" type="ORF">METZ01_LOCUS511892</name>
</gene>
<protein>
    <recommendedName>
        <fullName evidence="2">Peptidase M14 carboxypeptidase A domain-containing protein</fullName>
    </recommendedName>
</protein>
<organism evidence="1">
    <name type="scientific">marine metagenome</name>
    <dbReference type="NCBI Taxonomy" id="408172"/>
    <lineage>
        <taxon>unclassified sequences</taxon>
        <taxon>metagenomes</taxon>
        <taxon>ecological metagenomes</taxon>
    </lineage>
</organism>
<dbReference type="AlphaFoldDB" id="A0A383ESJ8"/>
<evidence type="ECO:0000313" key="1">
    <source>
        <dbReference type="EMBL" id="SVE59038.1"/>
    </source>
</evidence>
<feature type="non-terminal residue" evidence="1">
    <location>
        <position position="229"/>
    </location>
</feature>
<reference evidence="1" key="1">
    <citation type="submission" date="2018-05" db="EMBL/GenBank/DDBJ databases">
        <authorList>
            <person name="Lanie J.A."/>
            <person name="Ng W.-L."/>
            <person name="Kazmierczak K.M."/>
            <person name="Andrzejewski T.M."/>
            <person name="Davidsen T.M."/>
            <person name="Wayne K.J."/>
            <person name="Tettelin H."/>
            <person name="Glass J.I."/>
            <person name="Rusch D."/>
            <person name="Podicherti R."/>
            <person name="Tsui H.-C.T."/>
            <person name="Winkler M.E."/>
        </authorList>
    </citation>
    <scope>NUCLEOTIDE SEQUENCE</scope>
</reference>
<accession>A0A383ESJ8</accession>
<sequence length="229" mass="26794">WPQGRGNHYLFDLNRDWFTQVHPESKGKVQAIMDWHPQLVVDGHEMGPLDTYLFNPPREPYNPFMPELIYKWWKIMSLEHSAAFDQNGWNYYTREWNEEFFPGYGSSWSIYTGAVGLLYEQAGVDGSQVIQEDGTVLTYRESVHHQFISSMANLITIADNRKDLLRDYYSEKYESVYTKTNRLKAFIFPKGKNKFIEKQFAETLIRQGIEVGQTLQVEKLKQATKSDGT</sequence>
<dbReference type="EMBL" id="UINC01227936">
    <property type="protein sequence ID" value="SVE59038.1"/>
    <property type="molecule type" value="Genomic_DNA"/>
</dbReference>
<proteinExistence type="predicted"/>
<dbReference type="Gene3D" id="3.40.630.10">
    <property type="entry name" value="Zn peptidases"/>
    <property type="match status" value="1"/>
</dbReference>
<feature type="non-terminal residue" evidence="1">
    <location>
        <position position="1"/>
    </location>
</feature>
<dbReference type="SUPFAM" id="SSF53187">
    <property type="entry name" value="Zn-dependent exopeptidases"/>
    <property type="match status" value="1"/>
</dbReference>